<reference evidence="2 3" key="1">
    <citation type="submission" date="2019-09" db="EMBL/GenBank/DDBJ databases">
        <title>Draft genome of the ectomycorrhizal ascomycete Sphaerosporella brunnea.</title>
        <authorList>
            <consortium name="DOE Joint Genome Institute"/>
            <person name="Benucci G.M."/>
            <person name="Marozzi G."/>
            <person name="Antonielli L."/>
            <person name="Sanchez S."/>
            <person name="Marco P."/>
            <person name="Wang X."/>
            <person name="Falini L.B."/>
            <person name="Barry K."/>
            <person name="Haridas S."/>
            <person name="Lipzen A."/>
            <person name="Labutti K."/>
            <person name="Grigoriev I.V."/>
            <person name="Murat C."/>
            <person name="Martin F."/>
            <person name="Albertini E."/>
            <person name="Donnini D."/>
            <person name="Bonito G."/>
        </authorList>
    </citation>
    <scope>NUCLEOTIDE SEQUENCE [LARGE SCALE GENOMIC DNA]</scope>
    <source>
        <strain evidence="2 3">Sb_GMNB300</strain>
    </source>
</reference>
<dbReference type="EMBL" id="VXIS01000138">
    <property type="protein sequence ID" value="KAA8902020.1"/>
    <property type="molecule type" value="Genomic_DNA"/>
</dbReference>
<protein>
    <submittedName>
        <fullName evidence="2">Uncharacterized protein</fullName>
    </submittedName>
</protein>
<evidence type="ECO:0000256" key="1">
    <source>
        <dbReference type="SAM" id="Phobius"/>
    </source>
</evidence>
<feature type="transmembrane region" description="Helical" evidence="1">
    <location>
        <begin position="21"/>
        <end position="39"/>
    </location>
</feature>
<name>A0A5J5ESU7_9PEZI</name>
<keyword evidence="1" id="KW-0812">Transmembrane</keyword>
<keyword evidence="1" id="KW-1133">Transmembrane helix</keyword>
<evidence type="ECO:0000313" key="3">
    <source>
        <dbReference type="Proteomes" id="UP000326924"/>
    </source>
</evidence>
<evidence type="ECO:0000313" key="2">
    <source>
        <dbReference type="EMBL" id="KAA8902020.1"/>
    </source>
</evidence>
<keyword evidence="1" id="KW-0472">Membrane</keyword>
<proteinExistence type="predicted"/>
<sequence>MSCCLRLGRAHTLRVMRSESSVGGVCTVALPGIYLIWYGSQTTPHRVNTTHNCAVQAGYGKITLATSTYDIASYQVVKEGPEICATRRIGYLGMQQVRRGHGGMASTSAANRLSRRVPHHATCDFVLSPGLPCRINNYAKFLAIEMEKSRRIDQYATSRAPWCPFSVCSSALYSNRSRRINWGCNSCCQDAGFSALL</sequence>
<dbReference type="Proteomes" id="UP000326924">
    <property type="component" value="Unassembled WGS sequence"/>
</dbReference>
<dbReference type="InParanoid" id="A0A5J5ESU7"/>
<dbReference type="AlphaFoldDB" id="A0A5J5ESU7"/>
<gene>
    <name evidence="2" type="ORF">FN846DRAFT_956015</name>
</gene>
<organism evidence="2 3">
    <name type="scientific">Sphaerosporella brunnea</name>
    <dbReference type="NCBI Taxonomy" id="1250544"/>
    <lineage>
        <taxon>Eukaryota</taxon>
        <taxon>Fungi</taxon>
        <taxon>Dikarya</taxon>
        <taxon>Ascomycota</taxon>
        <taxon>Pezizomycotina</taxon>
        <taxon>Pezizomycetes</taxon>
        <taxon>Pezizales</taxon>
        <taxon>Pyronemataceae</taxon>
        <taxon>Sphaerosporella</taxon>
    </lineage>
</organism>
<keyword evidence="3" id="KW-1185">Reference proteome</keyword>
<comment type="caution">
    <text evidence="2">The sequence shown here is derived from an EMBL/GenBank/DDBJ whole genome shotgun (WGS) entry which is preliminary data.</text>
</comment>
<accession>A0A5J5ESU7</accession>